<dbReference type="RefSeq" id="WP_094235259.1">
    <property type="nucleotide sequence ID" value="NZ_CP022657.1"/>
</dbReference>
<organism evidence="2 3">
    <name type="scientific">Tumebacillus algifaecis</name>
    <dbReference type="NCBI Taxonomy" id="1214604"/>
    <lineage>
        <taxon>Bacteria</taxon>
        <taxon>Bacillati</taxon>
        <taxon>Bacillota</taxon>
        <taxon>Bacilli</taxon>
        <taxon>Bacillales</taxon>
        <taxon>Alicyclobacillaceae</taxon>
        <taxon>Tumebacillus</taxon>
    </lineage>
</organism>
<dbReference type="EMBL" id="CP022657">
    <property type="protein sequence ID" value="ASS74000.1"/>
    <property type="molecule type" value="Genomic_DNA"/>
</dbReference>
<dbReference type="OrthoDB" id="9804829at2"/>
<accession>A0A223CXC2</accession>
<name>A0A223CXC2_9BACL</name>
<keyword evidence="1" id="KW-0812">Transmembrane</keyword>
<dbReference type="AlphaFoldDB" id="A0A223CXC2"/>
<keyword evidence="3" id="KW-1185">Reference proteome</keyword>
<keyword evidence="1" id="KW-0472">Membrane</keyword>
<evidence type="ECO:0000313" key="2">
    <source>
        <dbReference type="EMBL" id="ASS74000.1"/>
    </source>
</evidence>
<gene>
    <name evidence="2" type="ORF">CIG75_02730</name>
</gene>
<feature type="transmembrane region" description="Helical" evidence="1">
    <location>
        <begin position="78"/>
        <end position="97"/>
    </location>
</feature>
<evidence type="ECO:0008006" key="4">
    <source>
        <dbReference type="Google" id="ProtNLM"/>
    </source>
</evidence>
<dbReference type="KEGG" id="tab:CIG75_02730"/>
<protein>
    <recommendedName>
        <fullName evidence="4">DUF1700 domain-containing protein</fullName>
    </recommendedName>
</protein>
<dbReference type="Proteomes" id="UP000214688">
    <property type="component" value="Chromosome"/>
</dbReference>
<dbReference type="Pfam" id="PF22564">
    <property type="entry name" value="HAAS"/>
    <property type="match status" value="1"/>
</dbReference>
<evidence type="ECO:0000256" key="1">
    <source>
        <dbReference type="SAM" id="Phobius"/>
    </source>
</evidence>
<evidence type="ECO:0000313" key="3">
    <source>
        <dbReference type="Proteomes" id="UP000214688"/>
    </source>
</evidence>
<keyword evidence="1" id="KW-1133">Transmembrane helix</keyword>
<reference evidence="2 3" key="1">
    <citation type="journal article" date="2015" name="Int. J. Syst. Evol. Microbiol.">
        <title>Tumebacillus algifaecis sp. nov., isolated from decomposing algal scum.</title>
        <authorList>
            <person name="Wu Y.F."/>
            <person name="Zhang B."/>
            <person name="Xing P."/>
            <person name="Wu Q.L."/>
            <person name="Liu S.J."/>
        </authorList>
    </citation>
    <scope>NUCLEOTIDE SEQUENCE [LARGE SCALE GENOMIC DNA]</scope>
    <source>
        <strain evidence="2 3">THMBR28</strain>
    </source>
</reference>
<proteinExistence type="predicted"/>
<feature type="transmembrane region" description="Helical" evidence="1">
    <location>
        <begin position="104"/>
        <end position="124"/>
    </location>
</feature>
<feature type="transmembrane region" description="Helical" evidence="1">
    <location>
        <begin position="136"/>
        <end position="160"/>
    </location>
</feature>
<sequence length="186" mass="20797">MTRAAFMTELDRLLKGVPDKERKELLADYEEHFYLATAEGKTEEDIVRALGSPKHIARELTATYHVEQAETKFSPSTILRAIFAVVSLGFFNLVFVLGPFFALIAVLVSLYVTAFSLIVVPVASLFGQAGLGAGQFWLTFFVALSCAALGVLMMVGLLYLTKWAYRLLVRYLQFNLQFIKQKGDDK</sequence>